<keyword evidence="7 13" id="KW-1133">Transmembrane helix</keyword>
<keyword evidence="10" id="KW-0443">Lipid metabolism</keyword>
<keyword evidence="8" id="KW-0560">Oxidoreductase</keyword>
<dbReference type="GO" id="GO:0046872">
    <property type="term" value="F:metal ion binding"/>
    <property type="evidence" value="ECO:0007669"/>
    <property type="project" value="UniProtKB-KW"/>
</dbReference>
<dbReference type="OrthoDB" id="40579at2759"/>
<keyword evidence="6" id="KW-0479">Metal-binding</keyword>
<evidence type="ECO:0000256" key="2">
    <source>
        <dbReference type="ARBA" id="ARBA00005189"/>
    </source>
</evidence>
<evidence type="ECO:0000256" key="12">
    <source>
        <dbReference type="SAM" id="MobiDB-lite"/>
    </source>
</evidence>
<dbReference type="InterPro" id="IPR005804">
    <property type="entry name" value="FA_desaturase_dom"/>
</dbReference>
<proteinExistence type="inferred from homology"/>
<feature type="domain" description="Fatty acid desaturase" evidence="14">
    <location>
        <begin position="77"/>
        <end position="400"/>
    </location>
</feature>
<feature type="transmembrane region" description="Helical" evidence="13">
    <location>
        <begin position="56"/>
        <end position="84"/>
    </location>
</feature>
<protein>
    <recommendedName>
        <fullName evidence="14">Fatty acid desaturase domain-containing protein</fullName>
    </recommendedName>
</protein>
<comment type="subcellular location">
    <subcellularLocation>
        <location evidence="1">Membrane</location>
        <topology evidence="1">Multi-pass membrane protein</topology>
    </subcellularLocation>
</comment>
<evidence type="ECO:0000256" key="8">
    <source>
        <dbReference type="ARBA" id="ARBA00023002"/>
    </source>
</evidence>
<evidence type="ECO:0000256" key="13">
    <source>
        <dbReference type="SAM" id="Phobius"/>
    </source>
</evidence>
<evidence type="ECO:0000256" key="6">
    <source>
        <dbReference type="ARBA" id="ARBA00022723"/>
    </source>
</evidence>
<evidence type="ECO:0000256" key="11">
    <source>
        <dbReference type="ARBA" id="ARBA00023136"/>
    </source>
</evidence>
<dbReference type="InterPro" id="IPR012171">
    <property type="entry name" value="Fatty_acid_desaturase"/>
</dbReference>
<evidence type="ECO:0000256" key="9">
    <source>
        <dbReference type="ARBA" id="ARBA00023004"/>
    </source>
</evidence>
<evidence type="ECO:0000256" key="3">
    <source>
        <dbReference type="ARBA" id="ARBA00009295"/>
    </source>
</evidence>
<dbReference type="GO" id="GO:0016717">
    <property type="term" value="F:oxidoreductase activity, acting on paired donors, with oxidation of a pair of donors resulting in the reduction of molecular oxygen to two molecules of water"/>
    <property type="evidence" value="ECO:0007669"/>
    <property type="project" value="TreeGrafter"/>
</dbReference>
<comment type="pathway">
    <text evidence="2">Lipid metabolism.</text>
</comment>
<evidence type="ECO:0000313" key="15">
    <source>
        <dbReference type="EMBL" id="CAI3980257.1"/>
    </source>
</evidence>
<reference evidence="15" key="1">
    <citation type="submission" date="2022-10" db="EMBL/GenBank/DDBJ databases">
        <authorList>
            <person name="Chen Y."/>
            <person name="Dougan E. K."/>
            <person name="Chan C."/>
            <person name="Rhodes N."/>
            <person name="Thang M."/>
        </authorList>
    </citation>
    <scope>NUCLEOTIDE SEQUENCE</scope>
</reference>
<keyword evidence="5 13" id="KW-0812">Transmembrane</keyword>
<evidence type="ECO:0000256" key="5">
    <source>
        <dbReference type="ARBA" id="ARBA00022692"/>
    </source>
</evidence>
<organism evidence="15">
    <name type="scientific">Cladocopium goreaui</name>
    <dbReference type="NCBI Taxonomy" id="2562237"/>
    <lineage>
        <taxon>Eukaryota</taxon>
        <taxon>Sar</taxon>
        <taxon>Alveolata</taxon>
        <taxon>Dinophyceae</taxon>
        <taxon>Suessiales</taxon>
        <taxon>Symbiodiniaceae</taxon>
        <taxon>Cladocopium</taxon>
    </lineage>
</organism>
<sequence>MCKSETYVLDASFNPEEFVEDIKKAKAAVGEATHEDAQHLQRLVFISQVLLYGGHVLLLTGAALPFGATALLSLSAGALMIAYARCMKWAIIGHHVSHGGYDSLQKNHPDALPKHYKRGVFAIGFRRFFDWLDWMLPQAWDVEHNKAHHYYLSEEKDPDLVEHNFELLRAMPLPKALKYASMALWVFTWKFTYYSPNTYKELALSKKDSWLARNWPSWSKKTDPVVVFDALRMPVEALWKGKPKDALFWTVFFAEWSLAILPMLISVALPAVWPLLLGHFGLWFGASRATEAAVRALVTAVVADMFSNAHAFVIIACNHSGGDLYRYSTSCKAYSAEFLLRCAYSSANFECGNDLVDITYGWLNYQIEHHMFPDMTPLQYRKFQPLVKSICKKHGVMYVQQNALKRTWMMFQVAVGDAEMKRCTALVPPSAYKSPVESSTVVMGVSGPVPKRPVQDASAFPQRPDRPPPPPKKAATGGISQRPSLREINRSILQRKRTKFRHGVQMARMAVTGGCNHDSGPLLLDLHSRAVSNVSLADGAMACERPAGWCATASMYSLEDCNLDGIKDQVCDNSLASATDKRKSIRLSGECNTYDIGKVDVPDCGAIREKRRMADHFIYITKSDHKVYKQELSKMTLNSPWIEAGQGALVALVVYKDGFFGIGTDHRIYRQSFAMLSTSSEWKVVGKGNLVAGDAVDDTFYAVGTDGLIYSQKISTMSPKTDWTQVVGKAHEHHIVSIAIHKASDTMYAVTGDDGKLWKMILSDLGSAEWANVPQNGACFYISIRGQKLTALTATSSWSRISSAGAESVLVPKMKMCRGTLLEKKGDDIACDSIKDDTCGNFYEKAGHTDVYFQCQRSRASPASEVMSCLAQQHCLLDP</sequence>
<dbReference type="PANTHER" id="PTHR19353:SF30">
    <property type="entry name" value="DELTA 8-(E)-SPHINGOLIPID DESATURASE"/>
    <property type="match status" value="1"/>
</dbReference>
<evidence type="ECO:0000313" key="16">
    <source>
        <dbReference type="EMBL" id="CAL1133632.1"/>
    </source>
</evidence>
<evidence type="ECO:0000256" key="1">
    <source>
        <dbReference type="ARBA" id="ARBA00004141"/>
    </source>
</evidence>
<dbReference type="EMBL" id="CAMXCT010000547">
    <property type="protein sequence ID" value="CAI3980257.1"/>
    <property type="molecule type" value="Genomic_DNA"/>
</dbReference>
<keyword evidence="11 13" id="KW-0472">Membrane</keyword>
<gene>
    <name evidence="15" type="ORF">C1SCF055_LOCUS8147</name>
</gene>
<dbReference type="Pfam" id="PF00487">
    <property type="entry name" value="FA_desaturase"/>
    <property type="match status" value="1"/>
</dbReference>
<comment type="caution">
    <text evidence="15">The sequence shown here is derived from an EMBL/GenBank/DDBJ whole genome shotgun (WGS) entry which is preliminary data.</text>
</comment>
<accession>A0A9P1FN75</accession>
<dbReference type="AlphaFoldDB" id="A0A9P1FN75"/>
<name>A0A9P1FN75_9DINO</name>
<dbReference type="InterPro" id="IPR011044">
    <property type="entry name" value="Quino_amine_DH_bsu"/>
</dbReference>
<dbReference type="GO" id="GO:0016020">
    <property type="term" value="C:membrane"/>
    <property type="evidence" value="ECO:0007669"/>
    <property type="project" value="UniProtKB-SubCell"/>
</dbReference>
<feature type="transmembrane region" description="Helical" evidence="13">
    <location>
        <begin position="246"/>
        <end position="273"/>
    </location>
</feature>
<comment type="similarity">
    <text evidence="3">Belongs to the fatty acid desaturase type 1 family.</text>
</comment>
<evidence type="ECO:0000256" key="10">
    <source>
        <dbReference type="ARBA" id="ARBA00023098"/>
    </source>
</evidence>
<evidence type="ECO:0000256" key="4">
    <source>
        <dbReference type="ARBA" id="ARBA00022617"/>
    </source>
</evidence>
<evidence type="ECO:0000256" key="7">
    <source>
        <dbReference type="ARBA" id="ARBA00022989"/>
    </source>
</evidence>
<evidence type="ECO:0000259" key="14">
    <source>
        <dbReference type="Pfam" id="PF00487"/>
    </source>
</evidence>
<dbReference type="PANTHER" id="PTHR19353">
    <property type="entry name" value="FATTY ACID DESATURASE 2"/>
    <property type="match status" value="1"/>
</dbReference>
<dbReference type="EMBL" id="CAMXCT020000547">
    <property type="protein sequence ID" value="CAL1133632.1"/>
    <property type="molecule type" value="Genomic_DNA"/>
</dbReference>
<feature type="region of interest" description="Disordered" evidence="12">
    <location>
        <begin position="444"/>
        <end position="481"/>
    </location>
</feature>
<dbReference type="SUPFAM" id="SSF50969">
    <property type="entry name" value="YVTN repeat-like/Quinoprotein amine dehydrogenase"/>
    <property type="match status" value="1"/>
</dbReference>
<keyword evidence="4" id="KW-0349">Heme</keyword>
<keyword evidence="9" id="KW-0408">Iron</keyword>
<reference evidence="16" key="2">
    <citation type="submission" date="2024-04" db="EMBL/GenBank/DDBJ databases">
        <authorList>
            <person name="Chen Y."/>
            <person name="Shah S."/>
            <person name="Dougan E. K."/>
            <person name="Thang M."/>
            <person name="Chan C."/>
        </authorList>
    </citation>
    <scope>NUCLEOTIDE SEQUENCE [LARGE SCALE GENOMIC DNA]</scope>
</reference>
<dbReference type="GO" id="GO:0006629">
    <property type="term" value="P:lipid metabolic process"/>
    <property type="evidence" value="ECO:0007669"/>
    <property type="project" value="UniProtKB-KW"/>
</dbReference>